<protein>
    <submittedName>
        <fullName evidence="2">Uncharacterized protein</fullName>
    </submittedName>
</protein>
<organism evidence="2 3">
    <name type="scientific">Mycena rosella</name>
    <name type="common">Pink bonnet</name>
    <name type="synonym">Agaricus rosellus</name>
    <dbReference type="NCBI Taxonomy" id="1033263"/>
    <lineage>
        <taxon>Eukaryota</taxon>
        <taxon>Fungi</taxon>
        <taxon>Dikarya</taxon>
        <taxon>Basidiomycota</taxon>
        <taxon>Agaricomycotina</taxon>
        <taxon>Agaricomycetes</taxon>
        <taxon>Agaricomycetidae</taxon>
        <taxon>Agaricales</taxon>
        <taxon>Marasmiineae</taxon>
        <taxon>Mycenaceae</taxon>
        <taxon>Mycena</taxon>
    </lineage>
</organism>
<proteinExistence type="predicted"/>
<accession>A0AAD7CWJ8</accession>
<feature type="compositionally biased region" description="Basic and acidic residues" evidence="1">
    <location>
        <begin position="106"/>
        <end position="115"/>
    </location>
</feature>
<evidence type="ECO:0000313" key="3">
    <source>
        <dbReference type="Proteomes" id="UP001221757"/>
    </source>
</evidence>
<name>A0AAD7CWJ8_MYCRO</name>
<evidence type="ECO:0000256" key="1">
    <source>
        <dbReference type="SAM" id="MobiDB-lite"/>
    </source>
</evidence>
<feature type="region of interest" description="Disordered" evidence="1">
    <location>
        <begin position="68"/>
        <end position="115"/>
    </location>
</feature>
<dbReference type="Proteomes" id="UP001221757">
    <property type="component" value="Unassembled WGS sequence"/>
</dbReference>
<gene>
    <name evidence="2" type="ORF">B0H17DRAFT_255106</name>
</gene>
<sequence length="220" mass="23942">MECAIRAGVQGARGAFRSAPDGLSWLLCGGEHGSGVPRFRDRDPSRRIGFELAESSNCVELACEPGGGLMGRSKSRRSPEESSLRQSLSVTDGQSKGGSTSTSKTWKTECRSPVGRDSECNQWIVADRHGTKRLGKGRTKEEEEEQVLIAAASSRRKDENGRKRQEAAQKRFRKLTESCAARIATDAPFSCATTCNRLDFTRRCELATRDSCGAFLGSSS</sequence>
<dbReference type="AlphaFoldDB" id="A0AAD7CWJ8"/>
<reference evidence="2" key="1">
    <citation type="submission" date="2023-03" db="EMBL/GenBank/DDBJ databases">
        <title>Massive genome expansion in bonnet fungi (Mycena s.s.) driven by repeated elements and novel gene families across ecological guilds.</title>
        <authorList>
            <consortium name="Lawrence Berkeley National Laboratory"/>
            <person name="Harder C.B."/>
            <person name="Miyauchi S."/>
            <person name="Viragh M."/>
            <person name="Kuo A."/>
            <person name="Thoen E."/>
            <person name="Andreopoulos B."/>
            <person name="Lu D."/>
            <person name="Skrede I."/>
            <person name="Drula E."/>
            <person name="Henrissat B."/>
            <person name="Morin E."/>
            <person name="Kohler A."/>
            <person name="Barry K."/>
            <person name="LaButti K."/>
            <person name="Morin E."/>
            <person name="Salamov A."/>
            <person name="Lipzen A."/>
            <person name="Mereny Z."/>
            <person name="Hegedus B."/>
            <person name="Baldrian P."/>
            <person name="Stursova M."/>
            <person name="Weitz H."/>
            <person name="Taylor A."/>
            <person name="Grigoriev I.V."/>
            <person name="Nagy L.G."/>
            <person name="Martin F."/>
            <person name="Kauserud H."/>
        </authorList>
    </citation>
    <scope>NUCLEOTIDE SEQUENCE</scope>
    <source>
        <strain evidence="2">CBHHK067</strain>
    </source>
</reference>
<feature type="compositionally biased region" description="Low complexity" evidence="1">
    <location>
        <begin position="84"/>
        <end position="105"/>
    </location>
</feature>
<evidence type="ECO:0000313" key="2">
    <source>
        <dbReference type="EMBL" id="KAJ7667293.1"/>
    </source>
</evidence>
<keyword evidence="3" id="KW-1185">Reference proteome</keyword>
<dbReference type="EMBL" id="JARKIE010000202">
    <property type="protein sequence ID" value="KAJ7667293.1"/>
    <property type="molecule type" value="Genomic_DNA"/>
</dbReference>
<comment type="caution">
    <text evidence="2">The sequence shown here is derived from an EMBL/GenBank/DDBJ whole genome shotgun (WGS) entry which is preliminary data.</text>
</comment>